<reference evidence="3" key="2">
    <citation type="submission" date="2006-03" db="EMBL/GenBank/DDBJ databases">
        <title>The genome sequence of the Plasmodium falciparum HB3.</title>
        <authorList>
            <consortium name="The Broad Institute Genome Sequencing Platform"/>
            <person name="Birren B."/>
            <person name="Lander E."/>
            <person name="Galagan J."/>
            <person name="Nusbaum C."/>
            <person name="Devon K."/>
            <person name="Henn M."/>
            <person name="Jaffe D."/>
            <person name="Butler J."/>
            <person name="Alvarez P."/>
            <person name="Gnerre S."/>
            <person name="Grabherr M."/>
            <person name="Kleber M."/>
            <person name="Mauceli E."/>
            <person name="Brockman W."/>
            <person name="MacCallum I.A."/>
            <person name="Rounsley S."/>
            <person name="Young S."/>
            <person name="LaButti K."/>
            <person name="Pushparaj V."/>
            <person name="DeCaprio D."/>
            <person name="Crawford M."/>
            <person name="Koehrsen M."/>
            <person name="Engels R."/>
            <person name="Montgomery P."/>
            <person name="Pearson M."/>
            <person name="Howarth C."/>
            <person name="Larson L."/>
            <person name="Luoma S."/>
            <person name="White J."/>
            <person name="Kodira C."/>
            <person name="Zeng Q."/>
            <person name="Oleary S."/>
            <person name="Yandava C."/>
            <person name="Alvarado L."/>
            <person name="Wirth D."/>
            <person name="Volkman S."/>
            <person name="Hartl D."/>
        </authorList>
    </citation>
    <scope>NUCLEOTIDE SEQUENCE [LARGE SCALE GENOMIC DNA]</scope>
</reference>
<gene>
    <name evidence="2" type="ORF">PFHG_02986</name>
</gene>
<evidence type="ECO:0000313" key="3">
    <source>
        <dbReference type="Proteomes" id="UP000054289"/>
    </source>
</evidence>
<sequence>MVQGRNNVVHIKHLVENNMIQLVYVLNEQQRDNNIHNSSNKGNNKLLELKYISYENQNSLLTFFWLHISMICLGGNIQHWYQLSLVLRHTRSCRILKVQRNMCCTF</sequence>
<dbReference type="KEGG" id="pfh:PFHG_02986"/>
<proteinExistence type="predicted"/>
<protein>
    <submittedName>
        <fullName evidence="2">Uncharacterized protein</fullName>
    </submittedName>
</protein>
<keyword evidence="1" id="KW-1133">Transmembrane helix</keyword>
<accession>A0A0L7KEC3</accession>
<dbReference type="EMBL" id="CH671993">
    <property type="protein sequence ID" value="KOB61234.1"/>
    <property type="molecule type" value="Genomic_DNA"/>
</dbReference>
<keyword evidence="1" id="KW-0472">Membrane</keyword>
<feature type="transmembrane region" description="Helical" evidence="1">
    <location>
        <begin position="60"/>
        <end position="81"/>
    </location>
</feature>
<keyword evidence="1" id="KW-0812">Transmembrane</keyword>
<reference evidence="2 3" key="1">
    <citation type="submission" date="2006-03" db="EMBL/GenBank/DDBJ databases">
        <title>Annotation of Plasmodium falciparum HB3.</title>
        <authorList>
            <consortium name="The Broad Institute Genome Sequencing Platform"/>
            <person name="Volkman S.K."/>
            <person name="Neafsey D.E."/>
            <person name="Dash A.P."/>
            <person name="Chitnis C.E."/>
            <person name="Hartl D.L."/>
            <person name="Young S.K."/>
            <person name="Zeng Q."/>
            <person name="Koehrsen M."/>
            <person name="Alvarado L."/>
            <person name="Berlin A."/>
            <person name="Borenstein D."/>
            <person name="Chapman S.B."/>
            <person name="Chen Z."/>
            <person name="Engels R."/>
            <person name="Freedman E."/>
            <person name="Gellesch M."/>
            <person name="Goldberg J."/>
            <person name="Griggs A."/>
            <person name="Gujja S."/>
            <person name="Heilman E.R."/>
            <person name="Heiman D.I."/>
            <person name="Howarth C."/>
            <person name="Jen D."/>
            <person name="Larson L."/>
            <person name="Mehta T."/>
            <person name="Neiman D."/>
            <person name="Park D."/>
            <person name="Pearson M."/>
            <person name="Roberts A."/>
            <person name="Saif S."/>
            <person name="Shea T."/>
            <person name="Shenoy N."/>
            <person name="Sisk P."/>
            <person name="Stolte C."/>
            <person name="Sykes S."/>
            <person name="Walk T."/>
            <person name="White J."/>
            <person name="Yandava C."/>
            <person name="Haas B."/>
            <person name="Henn M.R."/>
            <person name="Nusbaum C."/>
            <person name="Birren B."/>
        </authorList>
    </citation>
    <scope>NUCLEOTIDE SEQUENCE [LARGE SCALE GENOMIC DNA]</scope>
    <source>
        <strain evidence="2">HB3</strain>
    </source>
</reference>
<evidence type="ECO:0000313" key="2">
    <source>
        <dbReference type="EMBL" id="KOB61234.1"/>
    </source>
</evidence>
<organism evidence="2 3">
    <name type="scientific">Plasmodium falciparum (isolate HB3)</name>
    <dbReference type="NCBI Taxonomy" id="137071"/>
    <lineage>
        <taxon>Eukaryota</taxon>
        <taxon>Sar</taxon>
        <taxon>Alveolata</taxon>
        <taxon>Apicomplexa</taxon>
        <taxon>Aconoidasida</taxon>
        <taxon>Haemosporida</taxon>
        <taxon>Plasmodiidae</taxon>
        <taxon>Plasmodium</taxon>
        <taxon>Plasmodium (Laverania)</taxon>
    </lineage>
</organism>
<evidence type="ECO:0000256" key="1">
    <source>
        <dbReference type="SAM" id="Phobius"/>
    </source>
</evidence>
<name>A0A0L7KEC3_PLAFX</name>
<dbReference type="Proteomes" id="UP000054289">
    <property type="component" value="Unassembled WGS sequence"/>
</dbReference>
<dbReference type="AlphaFoldDB" id="A0A0L7KEC3"/>